<keyword evidence="10 17" id="KW-0418">Kinase</keyword>
<evidence type="ECO:0000313" key="22">
    <source>
        <dbReference type="Proteomes" id="UP000093044"/>
    </source>
</evidence>
<protein>
    <recommendedName>
        <fullName evidence="6 16">Pyruvate kinase</fullName>
        <ecNumber evidence="6 16">2.7.1.40</ecNumber>
    </recommendedName>
</protein>
<comment type="catalytic activity">
    <reaction evidence="17">
        <text>pyruvate + ATP = phosphoenolpyruvate + ADP + H(+)</text>
        <dbReference type="Rhea" id="RHEA:18157"/>
        <dbReference type="ChEBI" id="CHEBI:15361"/>
        <dbReference type="ChEBI" id="CHEBI:15378"/>
        <dbReference type="ChEBI" id="CHEBI:30616"/>
        <dbReference type="ChEBI" id="CHEBI:58702"/>
        <dbReference type="ChEBI" id="CHEBI:456216"/>
        <dbReference type="EC" id="2.7.1.40"/>
    </reaction>
</comment>
<dbReference type="NCBIfam" id="TIGR01064">
    <property type="entry name" value="pyruv_kin"/>
    <property type="match status" value="1"/>
</dbReference>
<dbReference type="SUPFAM" id="SSF52935">
    <property type="entry name" value="PK C-terminal domain-like"/>
    <property type="match status" value="1"/>
</dbReference>
<dbReference type="UniPathway" id="UPA00109">
    <property type="reaction ID" value="UER00188"/>
</dbReference>
<dbReference type="AlphaFoldDB" id="A0A1B2I9D7"/>
<dbReference type="STRING" id="1197717.BED41_06595"/>
<keyword evidence="12 17" id="KW-0460">Magnesium</keyword>
<dbReference type="InterPro" id="IPR001697">
    <property type="entry name" value="Pyr_Knase"/>
</dbReference>
<evidence type="ECO:0000256" key="3">
    <source>
        <dbReference type="ARBA" id="ARBA00004997"/>
    </source>
</evidence>
<organism evidence="21 22">
    <name type="scientific">Cloacibacillus porcorum</name>
    <dbReference type="NCBI Taxonomy" id="1197717"/>
    <lineage>
        <taxon>Bacteria</taxon>
        <taxon>Thermotogati</taxon>
        <taxon>Synergistota</taxon>
        <taxon>Synergistia</taxon>
        <taxon>Synergistales</taxon>
        <taxon>Synergistaceae</taxon>
        <taxon>Cloacibacillus</taxon>
    </lineage>
</organism>
<keyword evidence="7 17" id="KW-0808">Transferase</keyword>
<evidence type="ECO:0000256" key="4">
    <source>
        <dbReference type="ARBA" id="ARBA00006237"/>
    </source>
</evidence>
<evidence type="ECO:0000256" key="14">
    <source>
        <dbReference type="ARBA" id="ARBA00023152"/>
    </source>
</evidence>
<dbReference type="GO" id="GO:0000287">
    <property type="term" value="F:magnesium ion binding"/>
    <property type="evidence" value="ECO:0007669"/>
    <property type="project" value="UniProtKB-UniRule"/>
</dbReference>
<dbReference type="FunFam" id="2.40.33.10:FF:000001">
    <property type="entry name" value="Pyruvate kinase"/>
    <property type="match status" value="1"/>
</dbReference>
<evidence type="ECO:0000256" key="10">
    <source>
        <dbReference type="ARBA" id="ARBA00022777"/>
    </source>
</evidence>
<evidence type="ECO:0000256" key="1">
    <source>
        <dbReference type="ARBA" id="ARBA00001946"/>
    </source>
</evidence>
<gene>
    <name evidence="21" type="ORF">BED41_06595</name>
</gene>
<dbReference type="Pfam" id="PF00391">
    <property type="entry name" value="PEP-utilizers"/>
    <property type="match status" value="1"/>
</dbReference>
<dbReference type="InterPro" id="IPR008279">
    <property type="entry name" value="PEP-util_enz_mobile_dom"/>
</dbReference>
<dbReference type="InterPro" id="IPR015793">
    <property type="entry name" value="Pyrv_Knase_brl"/>
</dbReference>
<dbReference type="KEGG" id="cpor:BED41_06595"/>
<evidence type="ECO:0000259" key="18">
    <source>
        <dbReference type="Pfam" id="PF00224"/>
    </source>
</evidence>
<dbReference type="GO" id="GO:0016301">
    <property type="term" value="F:kinase activity"/>
    <property type="evidence" value="ECO:0007669"/>
    <property type="project" value="UniProtKB-KW"/>
</dbReference>
<keyword evidence="22" id="KW-1185">Reference proteome</keyword>
<dbReference type="NCBIfam" id="NF004491">
    <property type="entry name" value="PRK05826.1"/>
    <property type="match status" value="1"/>
</dbReference>
<dbReference type="PRINTS" id="PR01050">
    <property type="entry name" value="PYRUVTKNASE"/>
</dbReference>
<evidence type="ECO:0000313" key="21">
    <source>
        <dbReference type="EMBL" id="ANZ46598.1"/>
    </source>
</evidence>
<evidence type="ECO:0000259" key="20">
    <source>
        <dbReference type="Pfam" id="PF02887"/>
    </source>
</evidence>
<dbReference type="Gene3D" id="3.50.30.10">
    <property type="entry name" value="Phosphohistidine domain"/>
    <property type="match status" value="1"/>
</dbReference>
<dbReference type="InterPro" id="IPR036637">
    <property type="entry name" value="Phosphohistidine_dom_sf"/>
</dbReference>
<dbReference type="Gene3D" id="2.40.33.10">
    <property type="entry name" value="PK beta-barrel domain-like"/>
    <property type="match status" value="1"/>
</dbReference>
<evidence type="ECO:0000256" key="15">
    <source>
        <dbReference type="ARBA" id="ARBA00023317"/>
    </source>
</evidence>
<feature type="domain" description="Pyruvate kinase barrel" evidence="18">
    <location>
        <begin position="3"/>
        <end position="324"/>
    </location>
</feature>
<dbReference type="InterPro" id="IPR011037">
    <property type="entry name" value="Pyrv_Knase-like_insert_dom_sf"/>
</dbReference>
<keyword evidence="11" id="KW-0067">ATP-binding</keyword>
<reference evidence="21" key="1">
    <citation type="submission" date="2016-08" db="EMBL/GenBank/DDBJ databases">
        <title>Complete genome of Cloacibacillus porcorum.</title>
        <authorList>
            <person name="Looft T."/>
            <person name="Bayles D.O."/>
            <person name="Alt D.P."/>
        </authorList>
    </citation>
    <scope>NUCLEOTIDE SEQUENCE [LARGE SCALE GENOMIC DNA]</scope>
    <source>
        <strain evidence="21">CL-84</strain>
    </source>
</reference>
<dbReference type="SUPFAM" id="SSF50800">
    <property type="entry name" value="PK beta-barrel domain-like"/>
    <property type="match status" value="1"/>
</dbReference>
<keyword evidence="9" id="KW-0547">Nucleotide-binding</keyword>
<dbReference type="NCBIfam" id="NF004978">
    <property type="entry name" value="PRK06354.1"/>
    <property type="match status" value="1"/>
</dbReference>
<dbReference type="InterPro" id="IPR036918">
    <property type="entry name" value="Pyrv_Knase_C_sf"/>
</dbReference>
<evidence type="ECO:0000256" key="8">
    <source>
        <dbReference type="ARBA" id="ARBA00022723"/>
    </source>
</evidence>
<keyword evidence="14 17" id="KW-0324">Glycolysis</keyword>
<evidence type="ECO:0000256" key="12">
    <source>
        <dbReference type="ARBA" id="ARBA00022842"/>
    </source>
</evidence>
<dbReference type="GO" id="GO:0030955">
    <property type="term" value="F:potassium ion binding"/>
    <property type="evidence" value="ECO:0007669"/>
    <property type="project" value="UniProtKB-UniRule"/>
</dbReference>
<dbReference type="Pfam" id="PF00224">
    <property type="entry name" value="PK"/>
    <property type="match status" value="1"/>
</dbReference>
<evidence type="ECO:0000256" key="7">
    <source>
        <dbReference type="ARBA" id="ARBA00022679"/>
    </source>
</evidence>
<feature type="domain" description="Pyruvate kinase C-terminal" evidence="20">
    <location>
        <begin position="356"/>
        <end position="469"/>
    </location>
</feature>
<dbReference type="Gene3D" id="3.40.1380.20">
    <property type="entry name" value="Pyruvate kinase, C-terminal domain"/>
    <property type="match status" value="1"/>
</dbReference>
<comment type="cofactor">
    <cofactor evidence="1">
        <name>Mg(2+)</name>
        <dbReference type="ChEBI" id="CHEBI:18420"/>
    </cofactor>
</comment>
<evidence type="ECO:0000256" key="13">
    <source>
        <dbReference type="ARBA" id="ARBA00022958"/>
    </source>
</evidence>
<dbReference type="InterPro" id="IPR015806">
    <property type="entry name" value="Pyrv_Knase_insert_dom_sf"/>
</dbReference>
<dbReference type="InterPro" id="IPR015813">
    <property type="entry name" value="Pyrv/PenolPyrv_kinase-like_dom"/>
</dbReference>
<evidence type="ECO:0000256" key="11">
    <source>
        <dbReference type="ARBA" id="ARBA00022840"/>
    </source>
</evidence>
<comment type="pathway">
    <text evidence="3 17">Carbohydrate degradation; glycolysis; pyruvate from D-glyceraldehyde 3-phosphate: step 5/5.</text>
</comment>
<evidence type="ECO:0000256" key="9">
    <source>
        <dbReference type="ARBA" id="ARBA00022741"/>
    </source>
</evidence>
<dbReference type="InterPro" id="IPR015795">
    <property type="entry name" value="Pyrv_Knase_C"/>
</dbReference>
<dbReference type="FunFam" id="3.20.20.60:FF:000025">
    <property type="entry name" value="Pyruvate kinase"/>
    <property type="match status" value="1"/>
</dbReference>
<dbReference type="Pfam" id="PF02887">
    <property type="entry name" value="PK_C"/>
    <property type="match status" value="1"/>
</dbReference>
<dbReference type="PANTHER" id="PTHR11817">
    <property type="entry name" value="PYRUVATE KINASE"/>
    <property type="match status" value="1"/>
</dbReference>
<dbReference type="Proteomes" id="UP000093044">
    <property type="component" value="Chromosome"/>
</dbReference>
<evidence type="ECO:0000259" key="19">
    <source>
        <dbReference type="Pfam" id="PF00391"/>
    </source>
</evidence>
<evidence type="ECO:0000256" key="5">
    <source>
        <dbReference type="ARBA" id="ARBA00008663"/>
    </source>
</evidence>
<dbReference type="Gene3D" id="3.20.20.60">
    <property type="entry name" value="Phosphoenolpyruvate-binding domains"/>
    <property type="match status" value="1"/>
</dbReference>
<keyword evidence="13" id="KW-0630">Potassium</keyword>
<comment type="cofactor">
    <cofactor evidence="2">
        <name>K(+)</name>
        <dbReference type="ChEBI" id="CHEBI:29103"/>
    </cofactor>
</comment>
<comment type="similarity">
    <text evidence="5 17">Belongs to the pyruvate kinase family.</text>
</comment>
<dbReference type="GO" id="GO:0004743">
    <property type="term" value="F:pyruvate kinase activity"/>
    <property type="evidence" value="ECO:0007669"/>
    <property type="project" value="UniProtKB-UniRule"/>
</dbReference>
<name>A0A1B2I9D7_9BACT</name>
<evidence type="ECO:0000256" key="17">
    <source>
        <dbReference type="RuleBase" id="RU000504"/>
    </source>
</evidence>
<evidence type="ECO:0000256" key="6">
    <source>
        <dbReference type="ARBA" id="ARBA00012142"/>
    </source>
</evidence>
<keyword evidence="15 21" id="KW-0670">Pyruvate</keyword>
<dbReference type="SUPFAM" id="SSF52009">
    <property type="entry name" value="Phosphohistidine domain"/>
    <property type="match status" value="1"/>
</dbReference>
<evidence type="ECO:0000256" key="16">
    <source>
        <dbReference type="NCBIfam" id="TIGR01064"/>
    </source>
</evidence>
<feature type="domain" description="PEP-utilising enzyme mobile" evidence="19">
    <location>
        <begin position="504"/>
        <end position="572"/>
    </location>
</feature>
<keyword evidence="8" id="KW-0479">Metal-binding</keyword>
<accession>A0A1B2I9D7</accession>
<proteinExistence type="inferred from homology"/>
<evidence type="ECO:0000256" key="2">
    <source>
        <dbReference type="ARBA" id="ARBA00001958"/>
    </source>
</evidence>
<dbReference type="SUPFAM" id="SSF51621">
    <property type="entry name" value="Phosphoenolpyruvate/pyruvate domain"/>
    <property type="match status" value="1"/>
</dbReference>
<dbReference type="InterPro" id="IPR040442">
    <property type="entry name" value="Pyrv_kinase-like_dom_sf"/>
</dbReference>
<dbReference type="EC" id="2.7.1.40" evidence="6 16"/>
<dbReference type="GO" id="GO:0005524">
    <property type="term" value="F:ATP binding"/>
    <property type="evidence" value="ECO:0007669"/>
    <property type="project" value="UniProtKB-KW"/>
</dbReference>
<sequence>MERKVKIVCTIGPACWEYDTLFKVAEAGMNVARLNFSHGDYDSHERTLNNVRAVEQERQTPIAVLLDTKGPEIRTGELPGHGKVTLKADDLFTLFFDKREGDEHGVYVDYPPLANEVKRGQSIFIDDGAINLEVEETTPEGVVCRVIVGGELGERKGINVPGADLSVPTLTEKDVADLRWGAAHDVDYVAVSFVRNKEDIIEVRRILEGAGANAKIIAKMETRQSVENIDEILSVVDGMMVARGDLGVEMNTEDVPMVQKEIIEKCRVQGKPVIVATQMLDSMIRNPRPTRAEASDVANAVIDGADAVMLSGETAGGRYPVEAVETMQRIIIRTEKDTELWRRKPRTIPQVCETADAVSHAARDIAKEVSAAAIVSLTSSGGTARMVSKYRPPCPIIAMTPSLSTWRQLSLIWGVTPCICPITTELEKSVENAISLIKRESLVESGDNIVITSGVPLGEPGSTNMLNVLRIGNVIGKGMSLVRKRLTAPVCRAETPEEAIAKISEDKILVIKKSTKEYIPALEAAGAIITEENGLTSHAGVISLNRGVPCITGVSGIMDQVEDGMIITVDGIPGLVYMGRAY</sequence>
<dbReference type="EMBL" id="CP016757">
    <property type="protein sequence ID" value="ANZ46598.1"/>
    <property type="molecule type" value="Genomic_DNA"/>
</dbReference>
<comment type="similarity">
    <text evidence="4">In the C-terminal section; belongs to the PEP-utilizing enzyme family.</text>
</comment>